<keyword evidence="2" id="KW-0442">Lipid degradation</keyword>
<proteinExistence type="inferred from homology"/>
<dbReference type="Pfam" id="PF12146">
    <property type="entry name" value="Hydrolase_4"/>
    <property type="match status" value="1"/>
</dbReference>
<feature type="active site" description="Charge relay system" evidence="3">
    <location>
        <position position="320"/>
    </location>
</feature>
<reference evidence="7" key="4">
    <citation type="submission" date="2025-09" db="UniProtKB">
        <authorList>
            <consortium name="Ensembl"/>
        </authorList>
    </citation>
    <scope>IDENTIFICATION</scope>
    <source>
        <strain evidence="7">17573</strain>
    </source>
</reference>
<dbReference type="Pfam" id="PF04083">
    <property type="entry name" value="Abhydro_lipase"/>
    <property type="match status" value="1"/>
</dbReference>
<evidence type="ECO:0000313" key="7">
    <source>
        <dbReference type="Ensembl" id="ENSMMUP00000071982.1"/>
    </source>
</evidence>
<dbReference type="Proteomes" id="UP000006718">
    <property type="component" value="Chromosome 9"/>
</dbReference>
<feature type="domain" description="Serine aminopeptidase S33" evidence="6">
    <location>
        <begin position="106"/>
        <end position="349"/>
    </location>
</feature>
<dbReference type="InterPro" id="IPR006693">
    <property type="entry name" value="AB_hydrolase_lipase"/>
</dbReference>
<dbReference type="AlphaFoldDB" id="A0A5F8A4X8"/>
<dbReference type="InterPro" id="IPR025483">
    <property type="entry name" value="Lipase_euk"/>
</dbReference>
<reference evidence="7" key="3">
    <citation type="submission" date="2025-08" db="UniProtKB">
        <authorList>
            <consortium name="Ensembl"/>
        </authorList>
    </citation>
    <scope>IDENTIFICATION</scope>
    <source>
        <strain evidence="7">17573</strain>
    </source>
</reference>
<evidence type="ECO:0000259" key="5">
    <source>
        <dbReference type="Pfam" id="PF04083"/>
    </source>
</evidence>
<dbReference type="VGNC" id="VGNC:74342">
    <property type="gene designation" value="LIPN"/>
</dbReference>
<feature type="active site" description="Charge relay system" evidence="3">
    <location>
        <position position="349"/>
    </location>
</feature>
<comment type="similarity">
    <text evidence="1 2">Belongs to the AB hydrolase superfamily. Lipase family.</text>
</comment>
<feature type="chain" id="PRO_5023921575" description="Lipase" evidence="4">
    <location>
        <begin position="21"/>
        <end position="374"/>
    </location>
</feature>
<dbReference type="GO" id="GO:0016042">
    <property type="term" value="P:lipid catabolic process"/>
    <property type="evidence" value="ECO:0007669"/>
    <property type="project" value="UniProtKB-KW"/>
</dbReference>
<feature type="signal peptide" evidence="4">
    <location>
        <begin position="1"/>
        <end position="20"/>
    </location>
</feature>
<accession>A0A5F8A4X8</accession>
<gene>
    <name evidence="7 9" type="primary">LIPN</name>
</gene>
<dbReference type="VEuPathDB" id="HostDB:ENSMMUG00000000468"/>
<keyword evidence="2" id="KW-0378">Hydrolase</keyword>
<dbReference type="SUPFAM" id="SSF53474">
    <property type="entry name" value="alpha/beta-Hydrolases"/>
    <property type="match status" value="1"/>
</dbReference>
<keyword evidence="2" id="KW-0443">Lipid metabolism</keyword>
<dbReference type="ExpressionAtlas" id="A0A5F8A4X8">
    <property type="expression patterns" value="baseline"/>
</dbReference>
<reference evidence="7" key="2">
    <citation type="submission" date="2019-01" db="EMBL/GenBank/DDBJ databases">
        <authorList>
            <person name="Graves T."/>
            <person name="Eichler E.E."/>
            <person name="Wilson R.K."/>
        </authorList>
    </citation>
    <scope>NUCLEOTIDE SEQUENCE [LARGE SCALE GENOMIC DNA]</scope>
    <source>
        <strain evidence="7">17573</strain>
    </source>
</reference>
<dbReference type="Bgee" id="ENSMMUG00000000468">
    <property type="expression patterns" value="Expressed in spleen and 1 other cell type or tissue"/>
</dbReference>
<dbReference type="InterPro" id="IPR022742">
    <property type="entry name" value="Hydrolase_4"/>
</dbReference>
<dbReference type="PIRSF" id="PIRSF000862">
    <property type="entry name" value="Steryl_ester_lip"/>
    <property type="match status" value="1"/>
</dbReference>
<dbReference type="Ensembl" id="ENSMMUT00000102490.1">
    <property type="protein sequence ID" value="ENSMMUP00000071982.1"/>
    <property type="gene ID" value="ENSMMUG00000000468.3"/>
</dbReference>
<evidence type="ECO:0000256" key="2">
    <source>
        <dbReference type="PIRNR" id="PIRNR000862"/>
    </source>
</evidence>
<evidence type="ECO:0000313" key="8">
    <source>
        <dbReference type="Proteomes" id="UP000006718"/>
    </source>
</evidence>
<keyword evidence="4" id="KW-0732">Signal</keyword>
<protein>
    <recommendedName>
        <fullName evidence="2">Lipase</fullName>
    </recommendedName>
</protein>
<organism evidence="7 8">
    <name type="scientific">Macaca mulatta</name>
    <name type="common">Rhesus macaque</name>
    <dbReference type="NCBI Taxonomy" id="9544"/>
    <lineage>
        <taxon>Eukaryota</taxon>
        <taxon>Metazoa</taxon>
        <taxon>Chordata</taxon>
        <taxon>Craniata</taxon>
        <taxon>Vertebrata</taxon>
        <taxon>Euteleostomi</taxon>
        <taxon>Mammalia</taxon>
        <taxon>Eutheria</taxon>
        <taxon>Euarchontoglires</taxon>
        <taxon>Primates</taxon>
        <taxon>Haplorrhini</taxon>
        <taxon>Catarrhini</taxon>
        <taxon>Cercopithecidae</taxon>
        <taxon>Cercopithecinae</taxon>
        <taxon>Macaca</taxon>
    </lineage>
</organism>
<dbReference type="GO" id="GO:0052689">
    <property type="term" value="F:carboxylic ester hydrolase activity"/>
    <property type="evidence" value="ECO:0007669"/>
    <property type="project" value="UniProtKB-ARBA"/>
</dbReference>
<dbReference type="GeneTree" id="ENSGT00940000161695"/>
<sequence length="374" mass="42967">MMWLLLTTTCLICGTLNVGGFLDLENEVNPEVWMNTSEIIIYNGYPSEEYEVTTEDGYILLVNRIPYGRRHIRSTGPRPVVYMQHALFADNAYWLENYANGSLGFLLADAGYDVWMGNSRGNTWSRRHKTLSETDEKFWAFSFDEMAKYDLPGVIDFIVNKTGQEKLYFIGHSLGTTIGFVAFSTMPELAQRIKMNFALGPVISFKYPTGIFTSFFLLPNSIIKAVFGTKGFFLEDKKKKIPSIKICNNKILWLICSEFMSLWAGSNKKNMNQLYQSDEFRAYDWGNEADNMKHYNQSHPPIYDLTAMKVPTAIWAGGHDVLVTPQDVARILPQIKSLHYFKLLPDWNHFDFVWGLDAPQRMYSEIIALMKAYS</sequence>
<keyword evidence="8" id="KW-1185">Reference proteome</keyword>
<evidence type="ECO:0000256" key="1">
    <source>
        <dbReference type="ARBA" id="ARBA00010701"/>
    </source>
</evidence>
<reference evidence="8" key="1">
    <citation type="journal article" date="2007" name="Science">
        <title>Evolutionary and biomedical insights from the rhesus macaque genome.</title>
        <authorList>
            <person name="Gibbs R.A."/>
            <person name="Rogers J."/>
            <person name="Katze M.G."/>
            <person name="Bumgarner R."/>
            <person name="Weinstock G.M."/>
            <person name="Mardis E.R."/>
            <person name="Remington K.A."/>
            <person name="Strausberg R.L."/>
            <person name="Venter J.C."/>
            <person name="Wilson R.K."/>
            <person name="Batzer M.A."/>
            <person name="Bustamante C.D."/>
            <person name="Eichler E.E."/>
            <person name="Hahn M.W."/>
            <person name="Hardison R.C."/>
            <person name="Makova K.D."/>
            <person name="Miller W."/>
            <person name="Milosavljevic A."/>
            <person name="Palermo R.E."/>
            <person name="Siepel A."/>
            <person name="Sikela J.M."/>
            <person name="Attaway T."/>
            <person name="Bell S."/>
            <person name="Bernard K.E."/>
            <person name="Buhay C.J."/>
            <person name="Chandrabose M.N."/>
            <person name="Dao M."/>
            <person name="Davis C."/>
            <person name="Delehaunty K.D."/>
            <person name="Ding Y."/>
            <person name="Dinh H.H."/>
            <person name="Dugan-Rocha S."/>
            <person name="Fulton L.A."/>
            <person name="Gabisi R.A."/>
            <person name="Garner T.T."/>
            <person name="Godfrey J."/>
            <person name="Hawes A.C."/>
            <person name="Hernandez J."/>
            <person name="Hines S."/>
            <person name="Holder M."/>
            <person name="Hume J."/>
            <person name="Jhangiani S.N."/>
            <person name="Joshi V."/>
            <person name="Khan Z.M."/>
            <person name="Kirkness E.F."/>
            <person name="Cree A."/>
            <person name="Fowler R.G."/>
            <person name="Lee S."/>
            <person name="Lewis L.R."/>
            <person name="Li Z."/>
            <person name="Liu Y.-S."/>
            <person name="Moore S.M."/>
            <person name="Muzny D."/>
            <person name="Nazareth L.V."/>
            <person name="Ngo D.N."/>
            <person name="Okwuonu G.O."/>
            <person name="Pai G."/>
            <person name="Parker D."/>
            <person name="Paul H.A."/>
            <person name="Pfannkoch C."/>
            <person name="Pohl C.S."/>
            <person name="Rogers Y.-H.C."/>
            <person name="Ruiz S.J."/>
            <person name="Sabo A."/>
            <person name="Santibanez J."/>
            <person name="Schneider B.W."/>
            <person name="Smith S.M."/>
            <person name="Sodergren E."/>
            <person name="Svatek A.F."/>
            <person name="Utterback T.R."/>
            <person name="Vattathil S."/>
            <person name="Warren W."/>
            <person name="White C.S."/>
            <person name="Chinwalla A.T."/>
            <person name="Feng Y."/>
            <person name="Halpern A.L."/>
            <person name="Hillier L.W."/>
            <person name="Huang X."/>
            <person name="Minx P."/>
            <person name="Nelson J.O."/>
            <person name="Pepin K.H."/>
            <person name="Qin X."/>
            <person name="Sutton G.G."/>
            <person name="Venter E."/>
            <person name="Walenz B.P."/>
            <person name="Wallis J.W."/>
            <person name="Worley K.C."/>
            <person name="Yang S.-P."/>
            <person name="Jones S.M."/>
            <person name="Marra M.A."/>
            <person name="Rocchi M."/>
            <person name="Schein J.E."/>
            <person name="Baertsch R."/>
            <person name="Clarke L."/>
            <person name="Csuros M."/>
            <person name="Glasscock J."/>
            <person name="Harris R.A."/>
            <person name="Havlak P."/>
            <person name="Jackson A.R."/>
            <person name="Jiang H."/>
            <person name="Liu Y."/>
            <person name="Messina D.N."/>
            <person name="Shen Y."/>
            <person name="Song H.X.-Z."/>
            <person name="Wylie T."/>
            <person name="Zhang L."/>
            <person name="Birney E."/>
            <person name="Han K."/>
            <person name="Konkel M.K."/>
            <person name="Lee J."/>
            <person name="Smit A.F.A."/>
            <person name="Ullmer B."/>
            <person name="Wang H."/>
            <person name="Xing J."/>
            <person name="Burhans R."/>
            <person name="Cheng Z."/>
            <person name="Karro J.E."/>
            <person name="Ma J."/>
            <person name="Raney B."/>
            <person name="She X."/>
            <person name="Cox M.J."/>
            <person name="Demuth J.P."/>
            <person name="Dumas L.J."/>
            <person name="Han S.-G."/>
            <person name="Hopkins J."/>
            <person name="Karimpour-Fard A."/>
            <person name="Kim Y.H."/>
            <person name="Pollack J.R."/>
            <person name="Vinar T."/>
            <person name="Addo-Quaye C."/>
            <person name="Degenhardt J."/>
            <person name="Denby A."/>
            <person name="Hubisz M.J."/>
            <person name="Indap A."/>
            <person name="Kosiol C."/>
            <person name="Lahn B.T."/>
            <person name="Lawson H.A."/>
            <person name="Marklein A."/>
            <person name="Nielsen R."/>
            <person name="Vallender E.J."/>
            <person name="Clark A.G."/>
            <person name="Ferguson B."/>
            <person name="Hernandez R.D."/>
            <person name="Hirani K."/>
            <person name="Kehrer-Sawatzki H."/>
            <person name="Kolb J."/>
            <person name="Patil S."/>
            <person name="Pu L.-L."/>
            <person name="Ren Y."/>
            <person name="Smith D.G."/>
            <person name="Wheeler D.A."/>
            <person name="Schenck I."/>
            <person name="Ball E.V."/>
            <person name="Chen R."/>
            <person name="Cooper D.N."/>
            <person name="Giardine B."/>
            <person name="Hsu F."/>
            <person name="Kent W.J."/>
            <person name="Lesk A."/>
            <person name="Nelson D.L."/>
            <person name="O'brien W.E."/>
            <person name="Pruefer K."/>
            <person name="Stenson P.D."/>
            <person name="Wallace J.C."/>
            <person name="Ke H."/>
            <person name="Liu X.-M."/>
            <person name="Wang P."/>
            <person name="Xiang A.P."/>
            <person name="Yang F."/>
            <person name="Barber G.P."/>
            <person name="Haussler D."/>
            <person name="Karolchik D."/>
            <person name="Kern A.D."/>
            <person name="Kuhn R.M."/>
            <person name="Smith K.E."/>
            <person name="Zwieg A.S."/>
        </authorList>
    </citation>
    <scope>NUCLEOTIDE SEQUENCE [LARGE SCALE GENOMIC DNA]</scope>
    <source>
        <strain evidence="8">17573</strain>
    </source>
</reference>
<dbReference type="FunFam" id="3.40.50.1820:FF:000012">
    <property type="entry name" value="Lipase"/>
    <property type="match status" value="1"/>
</dbReference>
<evidence type="ECO:0000256" key="4">
    <source>
        <dbReference type="SAM" id="SignalP"/>
    </source>
</evidence>
<feature type="domain" description="Partial AB-hydrolase lipase" evidence="5">
    <location>
        <begin position="36"/>
        <end position="97"/>
    </location>
</feature>
<dbReference type="GO" id="GO:0016298">
    <property type="term" value="F:lipase activity"/>
    <property type="evidence" value="ECO:0007669"/>
    <property type="project" value="UniProtKB-ARBA"/>
</dbReference>
<evidence type="ECO:0000259" key="6">
    <source>
        <dbReference type="Pfam" id="PF12146"/>
    </source>
</evidence>
<feature type="active site" description="Nucleophile" evidence="3">
    <location>
        <position position="173"/>
    </location>
</feature>
<dbReference type="Gene3D" id="3.40.50.1820">
    <property type="entry name" value="alpha/beta hydrolase"/>
    <property type="match status" value="1"/>
</dbReference>
<dbReference type="SMR" id="A0A5F8A4X8"/>
<evidence type="ECO:0000256" key="3">
    <source>
        <dbReference type="PIRSR" id="PIRSR000862-1"/>
    </source>
</evidence>
<dbReference type="InterPro" id="IPR029058">
    <property type="entry name" value="AB_hydrolase_fold"/>
</dbReference>
<evidence type="ECO:0000313" key="9">
    <source>
        <dbReference type="VGNC" id="VGNC:74342"/>
    </source>
</evidence>
<dbReference type="PANTHER" id="PTHR11005">
    <property type="entry name" value="LYSOSOMAL ACID LIPASE-RELATED"/>
    <property type="match status" value="1"/>
</dbReference>
<name>A0A5F8A4X8_MACMU</name>